<dbReference type="Gene3D" id="1.10.357.40">
    <property type="entry name" value="YbiA-like"/>
    <property type="match status" value="1"/>
</dbReference>
<evidence type="ECO:0000259" key="1">
    <source>
        <dbReference type="Pfam" id="PF08719"/>
    </source>
</evidence>
<evidence type="ECO:0000313" key="2">
    <source>
        <dbReference type="EMBL" id="KAL0574141.1"/>
    </source>
</evidence>
<dbReference type="InterPro" id="IPR037238">
    <property type="entry name" value="YbiA-like_sf"/>
</dbReference>
<keyword evidence="3" id="KW-1185">Reference proteome</keyword>
<proteinExistence type="predicted"/>
<dbReference type="SUPFAM" id="SSF143990">
    <property type="entry name" value="YbiA-like"/>
    <property type="match status" value="1"/>
</dbReference>
<gene>
    <name evidence="2" type="ORF">V5O48_007804</name>
</gene>
<dbReference type="EMBL" id="JBAHYK010000426">
    <property type="protein sequence ID" value="KAL0574141.1"/>
    <property type="molecule type" value="Genomic_DNA"/>
</dbReference>
<accession>A0ABR3FFQ4</accession>
<sequence length="263" mass="29692">MSPTGVLSAICSLSIRPFSTSSADHLCKVCGNRAGFIENGHRHPFCSRSCARVAYGKRSVRHTVYGSSPQLDLCETCGKRPRFVENGYTHPYCSRTCARAVQPQGHGRPTTSSNGNPMIYFYHKHDPYYGFTNFSPHPIAYNGELYPTSEHLFQSFKFEHDPNLVAHIRSFSQYPRDVFAEARRLQSDVRYDWNQVKIAKMELALYLKFTQHADLKAELLSTGNAELVEDSDKDSFWGIGADGRGRNELGKALGRLRSLLRGY</sequence>
<protein>
    <recommendedName>
        <fullName evidence="1">NADAR domain-containing protein</fullName>
    </recommendedName>
</protein>
<dbReference type="Proteomes" id="UP001465976">
    <property type="component" value="Unassembled WGS sequence"/>
</dbReference>
<dbReference type="NCBIfam" id="TIGR02464">
    <property type="entry name" value="ribofla_fusion"/>
    <property type="match status" value="1"/>
</dbReference>
<reference evidence="2 3" key="1">
    <citation type="submission" date="2024-02" db="EMBL/GenBank/DDBJ databases">
        <title>A draft genome for the cacao thread blight pathogen Marasmius crinis-equi.</title>
        <authorList>
            <person name="Cohen S.P."/>
            <person name="Baruah I.K."/>
            <person name="Amoako-Attah I."/>
            <person name="Bukari Y."/>
            <person name="Meinhardt L.W."/>
            <person name="Bailey B.A."/>
        </authorList>
    </citation>
    <scope>NUCLEOTIDE SEQUENCE [LARGE SCALE GENOMIC DNA]</scope>
    <source>
        <strain evidence="2 3">GH-76</strain>
    </source>
</reference>
<organism evidence="2 3">
    <name type="scientific">Marasmius crinis-equi</name>
    <dbReference type="NCBI Taxonomy" id="585013"/>
    <lineage>
        <taxon>Eukaryota</taxon>
        <taxon>Fungi</taxon>
        <taxon>Dikarya</taxon>
        <taxon>Basidiomycota</taxon>
        <taxon>Agaricomycotina</taxon>
        <taxon>Agaricomycetes</taxon>
        <taxon>Agaricomycetidae</taxon>
        <taxon>Agaricales</taxon>
        <taxon>Marasmiineae</taxon>
        <taxon>Marasmiaceae</taxon>
        <taxon>Marasmius</taxon>
    </lineage>
</organism>
<comment type="caution">
    <text evidence="2">The sequence shown here is derived from an EMBL/GenBank/DDBJ whole genome shotgun (WGS) entry which is preliminary data.</text>
</comment>
<dbReference type="Pfam" id="PF08719">
    <property type="entry name" value="NADAR"/>
    <property type="match status" value="1"/>
</dbReference>
<name>A0ABR3FFQ4_9AGAR</name>
<dbReference type="InterPro" id="IPR012816">
    <property type="entry name" value="NADAR"/>
</dbReference>
<feature type="domain" description="NADAR" evidence="1">
    <location>
        <begin position="120"/>
        <end position="261"/>
    </location>
</feature>
<dbReference type="CDD" id="cd15457">
    <property type="entry name" value="NADAR"/>
    <property type="match status" value="1"/>
</dbReference>
<evidence type="ECO:0000313" key="3">
    <source>
        <dbReference type="Proteomes" id="UP001465976"/>
    </source>
</evidence>